<proteinExistence type="predicted"/>
<name>A0AAN8TV74_SOLBU</name>
<feature type="region of interest" description="Disordered" evidence="1">
    <location>
        <begin position="1"/>
        <end position="59"/>
    </location>
</feature>
<dbReference type="EMBL" id="JBANQN010000004">
    <property type="protein sequence ID" value="KAK6791707.1"/>
    <property type="molecule type" value="Genomic_DNA"/>
</dbReference>
<organism evidence="2 3">
    <name type="scientific">Solanum bulbocastanum</name>
    <name type="common">Wild potato</name>
    <dbReference type="NCBI Taxonomy" id="147425"/>
    <lineage>
        <taxon>Eukaryota</taxon>
        <taxon>Viridiplantae</taxon>
        <taxon>Streptophyta</taxon>
        <taxon>Embryophyta</taxon>
        <taxon>Tracheophyta</taxon>
        <taxon>Spermatophyta</taxon>
        <taxon>Magnoliopsida</taxon>
        <taxon>eudicotyledons</taxon>
        <taxon>Gunneridae</taxon>
        <taxon>Pentapetalae</taxon>
        <taxon>asterids</taxon>
        <taxon>lamiids</taxon>
        <taxon>Solanales</taxon>
        <taxon>Solanaceae</taxon>
        <taxon>Solanoideae</taxon>
        <taxon>Solaneae</taxon>
        <taxon>Solanum</taxon>
    </lineage>
</organism>
<evidence type="ECO:0000313" key="2">
    <source>
        <dbReference type="EMBL" id="KAK6791707.1"/>
    </source>
</evidence>
<dbReference type="Proteomes" id="UP001371456">
    <property type="component" value="Unassembled WGS sequence"/>
</dbReference>
<evidence type="ECO:0000313" key="3">
    <source>
        <dbReference type="Proteomes" id="UP001371456"/>
    </source>
</evidence>
<feature type="compositionally biased region" description="Polar residues" evidence="1">
    <location>
        <begin position="1"/>
        <end position="12"/>
    </location>
</feature>
<protein>
    <submittedName>
        <fullName evidence="2">Uncharacterized protein</fullName>
    </submittedName>
</protein>
<keyword evidence="3" id="KW-1185">Reference proteome</keyword>
<reference evidence="2 3" key="1">
    <citation type="submission" date="2024-02" db="EMBL/GenBank/DDBJ databases">
        <title>de novo genome assembly of Solanum bulbocastanum strain 11H21.</title>
        <authorList>
            <person name="Hosaka A.J."/>
        </authorList>
    </citation>
    <scope>NUCLEOTIDE SEQUENCE [LARGE SCALE GENOMIC DNA]</scope>
    <source>
        <tissue evidence="2">Young leaves</tissue>
    </source>
</reference>
<evidence type="ECO:0000256" key="1">
    <source>
        <dbReference type="SAM" id="MobiDB-lite"/>
    </source>
</evidence>
<comment type="caution">
    <text evidence="2">The sequence shown here is derived from an EMBL/GenBank/DDBJ whole genome shotgun (WGS) entry which is preliminary data.</text>
</comment>
<gene>
    <name evidence="2" type="ORF">RDI58_010788</name>
</gene>
<feature type="compositionally biased region" description="Polar residues" evidence="1">
    <location>
        <begin position="22"/>
        <end position="59"/>
    </location>
</feature>
<sequence length="102" mass="11312">MSTKEWISSSFHNHGKEKQATLPASITSNTVDENQRKSAQSGQQTHQTQASSTCNPADQQQRKLVENTGGKQRTVEQYDLGGEQLKSLANNQQSGEHFHQTT</sequence>
<accession>A0AAN8TV74</accession>
<dbReference type="AlphaFoldDB" id="A0AAN8TV74"/>